<accession>A0A0A2F5G1</accession>
<dbReference type="Proteomes" id="UP000030146">
    <property type="component" value="Unassembled WGS sequence"/>
</dbReference>
<sequence length="87" mass="9287">MRSVQASVATTSTGEASTNTPQSALYQALCLTDWAIGCLLSFAHNFLPRTASNIDTIRIPTAYPMSFGIYCKAVAAKIGEANRDGTR</sequence>
<evidence type="ECO:0000313" key="3">
    <source>
        <dbReference type="Proteomes" id="UP000030146"/>
    </source>
</evidence>
<dbReference type="AlphaFoldDB" id="A0A0A2F5G1"/>
<name>A0A0A2F5G1_9PORP</name>
<comment type="caution">
    <text evidence="2">The sequence shown here is derived from an EMBL/GenBank/DDBJ whole genome shotgun (WGS) entry which is preliminary data.</text>
</comment>
<proteinExistence type="predicted"/>
<dbReference type="EMBL" id="JRAK01000113">
    <property type="protein sequence ID" value="KGN86228.1"/>
    <property type="molecule type" value="Genomic_DNA"/>
</dbReference>
<evidence type="ECO:0000313" key="2">
    <source>
        <dbReference type="EMBL" id="KGN86228.1"/>
    </source>
</evidence>
<feature type="region of interest" description="Disordered" evidence="1">
    <location>
        <begin position="1"/>
        <end position="20"/>
    </location>
</feature>
<evidence type="ECO:0000256" key="1">
    <source>
        <dbReference type="SAM" id="MobiDB-lite"/>
    </source>
</evidence>
<organism evidence="2 3">
    <name type="scientific">Porphyromonas gulae</name>
    <dbReference type="NCBI Taxonomy" id="111105"/>
    <lineage>
        <taxon>Bacteria</taxon>
        <taxon>Pseudomonadati</taxon>
        <taxon>Bacteroidota</taxon>
        <taxon>Bacteroidia</taxon>
        <taxon>Bacteroidales</taxon>
        <taxon>Porphyromonadaceae</taxon>
        <taxon>Porphyromonas</taxon>
    </lineage>
</organism>
<reference evidence="2 3" key="1">
    <citation type="submission" date="2014-08" db="EMBL/GenBank/DDBJ databases">
        <title>Porphyromonas gulae strain:COT-052_OH3439 Genome sequencing.</title>
        <authorList>
            <person name="Wallis C."/>
            <person name="Deusch O."/>
            <person name="O'Flynn C."/>
            <person name="Davis I."/>
            <person name="Jospin G."/>
            <person name="Darling A.E."/>
            <person name="Coil D.A."/>
            <person name="Alexiev A."/>
            <person name="Horsfall A."/>
            <person name="Kirkwood N."/>
            <person name="Harris S."/>
            <person name="Eisen J.A."/>
        </authorList>
    </citation>
    <scope>NUCLEOTIDE SEQUENCE [LARGE SCALE GENOMIC DNA]</scope>
    <source>
        <strain evidence="3">COT-052 OH3439</strain>
    </source>
</reference>
<gene>
    <name evidence="2" type="ORF">HR15_08125</name>
</gene>
<keyword evidence="3" id="KW-1185">Reference proteome</keyword>
<protein>
    <submittedName>
        <fullName evidence="2">Uncharacterized protein</fullName>
    </submittedName>
</protein>
<dbReference type="RefSeq" id="WP_039425579.1">
    <property type="nucleotide sequence ID" value="NZ_JQJE01000011.1"/>
</dbReference>